<gene>
    <name evidence="3" type="primary">fecR</name>
    <name evidence="3" type="ORF">GW579_16115</name>
</gene>
<dbReference type="InterPro" id="IPR032623">
    <property type="entry name" value="FecR_N"/>
</dbReference>
<dbReference type="EMBL" id="JAADJS010000003">
    <property type="protein sequence ID" value="NGX88604.1"/>
    <property type="molecule type" value="Genomic_DNA"/>
</dbReference>
<evidence type="ECO:0000259" key="2">
    <source>
        <dbReference type="Pfam" id="PF16220"/>
    </source>
</evidence>
<dbReference type="Pfam" id="PF16220">
    <property type="entry name" value="DUF4880"/>
    <property type="match status" value="1"/>
</dbReference>
<protein>
    <submittedName>
        <fullName evidence="3">Fec operon regulator FecR</fullName>
    </submittedName>
</protein>
<dbReference type="Pfam" id="PF04773">
    <property type="entry name" value="FecR"/>
    <property type="match status" value="1"/>
</dbReference>
<evidence type="ECO:0000259" key="1">
    <source>
        <dbReference type="Pfam" id="PF04773"/>
    </source>
</evidence>
<comment type="caution">
    <text evidence="3">The sequence shown here is derived from an EMBL/GenBank/DDBJ whole genome shotgun (WGS) entry which is preliminary data.</text>
</comment>
<organism evidence="3 4">
    <name type="scientific">Rahnella contaminans</name>
    <dbReference type="NCBI Taxonomy" id="2703882"/>
    <lineage>
        <taxon>Bacteria</taxon>
        <taxon>Pseudomonadati</taxon>
        <taxon>Pseudomonadota</taxon>
        <taxon>Gammaproteobacteria</taxon>
        <taxon>Enterobacterales</taxon>
        <taxon>Yersiniaceae</taxon>
        <taxon>Rahnella</taxon>
    </lineage>
</organism>
<dbReference type="PIRSF" id="PIRSF018266">
    <property type="entry name" value="FecR"/>
    <property type="match status" value="1"/>
</dbReference>
<keyword evidence="4" id="KW-1185">Reference proteome</keyword>
<dbReference type="PANTHER" id="PTHR30273">
    <property type="entry name" value="PERIPLASMIC SIGNAL SENSOR AND SIGMA FACTOR ACTIVATOR FECR-RELATED"/>
    <property type="match status" value="1"/>
</dbReference>
<dbReference type="GO" id="GO:0016989">
    <property type="term" value="F:sigma factor antagonist activity"/>
    <property type="evidence" value="ECO:0007669"/>
    <property type="project" value="TreeGrafter"/>
</dbReference>
<dbReference type="AlphaFoldDB" id="A0A6M2B838"/>
<name>A0A6M2B838_9GAMM</name>
<accession>A0A6M2B838</accession>
<dbReference type="PANTHER" id="PTHR30273:SF2">
    <property type="entry name" value="PROTEIN FECR"/>
    <property type="match status" value="1"/>
</dbReference>
<dbReference type="Proteomes" id="UP000476696">
    <property type="component" value="Unassembled WGS sequence"/>
</dbReference>
<evidence type="ECO:0000313" key="4">
    <source>
        <dbReference type="Proteomes" id="UP000476696"/>
    </source>
</evidence>
<proteinExistence type="predicted"/>
<evidence type="ECO:0000313" key="3">
    <source>
        <dbReference type="EMBL" id="NGX88604.1"/>
    </source>
</evidence>
<dbReference type="NCBIfam" id="NF007296">
    <property type="entry name" value="PRK09774.1"/>
    <property type="match status" value="1"/>
</dbReference>
<feature type="domain" description="FecR N-terminal" evidence="2">
    <location>
        <begin position="16"/>
        <end position="56"/>
    </location>
</feature>
<dbReference type="Gene3D" id="3.55.50.30">
    <property type="match status" value="1"/>
</dbReference>
<dbReference type="InterPro" id="IPR012373">
    <property type="entry name" value="Ferrdict_sens_TM"/>
</dbReference>
<reference evidence="3 4" key="2">
    <citation type="submission" date="2020-03" db="EMBL/GenBank/DDBJ databases">
        <title>Rahnella aceri sp. nov., isoated from traditional Jeju Makgeolli.</title>
        <authorList>
            <person name="Kim I.S."/>
            <person name="Jeon D."/>
        </authorList>
    </citation>
    <scope>NUCLEOTIDE SEQUENCE [LARGE SCALE GENOMIC DNA]</scope>
    <source>
        <strain evidence="3 4">Lac-M11</strain>
    </source>
</reference>
<feature type="domain" description="FecR protein" evidence="1">
    <location>
        <begin position="114"/>
        <end position="209"/>
    </location>
</feature>
<sequence length="323" mass="36003">MNTSLTDNQRLSLKIAAQWFATLCSGEVTPQQNQKWQQWLAQDEDHRWAWQRVESLQGQLHNMPGKFSYQTLNHARQQSDVTRRRVLKSLVVLLGLGGTWEAWQSSAGQRLLADARTSTGEIKTLRLPDNSQLSLNTASAADIRFTDTLRLIRLHQGEISIITARDNQPVPRPFLVETQQGMLRALGTEFIVRQQDDATTLKVLKHAVEITLRDRPAGGLQISEGHAVRFTGSAFGDVTAVTGGAGSWTHGVLSVSDWRLADVIAELARYRHGHLSCDPSVADLRISGTFPLKDTDSVLEILSRTLPVKIQTATRYWVKVVPV</sequence>
<dbReference type="Gene3D" id="2.60.120.1440">
    <property type="match status" value="1"/>
</dbReference>
<reference evidence="3 4" key="1">
    <citation type="submission" date="2020-01" db="EMBL/GenBank/DDBJ databases">
        <authorList>
            <person name="Lee S.D."/>
        </authorList>
    </citation>
    <scope>NUCLEOTIDE SEQUENCE [LARGE SCALE GENOMIC DNA]</scope>
    <source>
        <strain evidence="3 4">Lac-M11</strain>
    </source>
</reference>
<dbReference type="InterPro" id="IPR006860">
    <property type="entry name" value="FecR"/>
</dbReference>
<dbReference type="RefSeq" id="WP_165060165.1">
    <property type="nucleotide sequence ID" value="NZ_JAADJS010000003.1"/>
</dbReference>